<comment type="caution">
    <text evidence="3">The sequence shown here is derived from an EMBL/GenBank/DDBJ whole genome shotgun (WGS) entry which is preliminary data.</text>
</comment>
<evidence type="ECO:0000313" key="4">
    <source>
        <dbReference type="Proteomes" id="UP001179280"/>
    </source>
</evidence>
<keyword evidence="4" id="KW-1185">Reference proteome</keyword>
<name>A0ABS2SPY1_9BACI</name>
<dbReference type="Gene3D" id="1.25.40.10">
    <property type="entry name" value="Tetratricopeptide repeat domain"/>
    <property type="match status" value="1"/>
</dbReference>
<proteinExistence type="predicted"/>
<dbReference type="Proteomes" id="UP001179280">
    <property type="component" value="Unassembled WGS sequence"/>
</dbReference>
<dbReference type="CDD" id="cd00093">
    <property type="entry name" value="HTH_XRE"/>
    <property type="match status" value="1"/>
</dbReference>
<dbReference type="InterPro" id="IPR010982">
    <property type="entry name" value="Lambda_DNA-bd_dom_sf"/>
</dbReference>
<dbReference type="PANTHER" id="PTHR46797:SF1">
    <property type="entry name" value="METHYLPHOSPHONATE SYNTHASE"/>
    <property type="match status" value="1"/>
</dbReference>
<dbReference type="EMBL" id="JAFBCV010000001">
    <property type="protein sequence ID" value="MBM7837305.1"/>
    <property type="molecule type" value="Genomic_DNA"/>
</dbReference>
<dbReference type="SMART" id="SM00530">
    <property type="entry name" value="HTH_XRE"/>
    <property type="match status" value="1"/>
</dbReference>
<dbReference type="PROSITE" id="PS50943">
    <property type="entry name" value="HTH_CROC1"/>
    <property type="match status" value="1"/>
</dbReference>
<gene>
    <name evidence="3" type="ORF">JOC54_000536</name>
</gene>
<accession>A0ABS2SPY1</accession>
<dbReference type="InterPro" id="IPR011990">
    <property type="entry name" value="TPR-like_helical_dom_sf"/>
</dbReference>
<organism evidence="3 4">
    <name type="scientific">Shouchella xiaoxiensis</name>
    <dbReference type="NCBI Taxonomy" id="766895"/>
    <lineage>
        <taxon>Bacteria</taxon>
        <taxon>Bacillati</taxon>
        <taxon>Bacillota</taxon>
        <taxon>Bacilli</taxon>
        <taxon>Bacillales</taxon>
        <taxon>Bacillaceae</taxon>
        <taxon>Shouchella</taxon>
    </lineage>
</organism>
<evidence type="ECO:0000256" key="1">
    <source>
        <dbReference type="ARBA" id="ARBA00023125"/>
    </source>
</evidence>
<dbReference type="Pfam" id="PF12844">
    <property type="entry name" value="HTH_19"/>
    <property type="match status" value="1"/>
</dbReference>
<evidence type="ECO:0000259" key="2">
    <source>
        <dbReference type="PROSITE" id="PS50943"/>
    </source>
</evidence>
<dbReference type="SUPFAM" id="SSF47413">
    <property type="entry name" value="lambda repressor-like DNA-binding domains"/>
    <property type="match status" value="1"/>
</dbReference>
<feature type="domain" description="HTH cro/C1-type" evidence="2">
    <location>
        <begin position="8"/>
        <end position="61"/>
    </location>
</feature>
<dbReference type="InterPro" id="IPR001387">
    <property type="entry name" value="Cro/C1-type_HTH"/>
</dbReference>
<protein>
    <submittedName>
        <fullName evidence="3">Transcriptional regulator with XRE-family HTH domain</fullName>
    </submittedName>
</protein>
<evidence type="ECO:0000313" key="3">
    <source>
        <dbReference type="EMBL" id="MBM7837305.1"/>
    </source>
</evidence>
<dbReference type="RefSeq" id="WP_204464221.1">
    <property type="nucleotide sequence ID" value="NZ_JAFBCV010000001.1"/>
</dbReference>
<dbReference type="InterPro" id="IPR050807">
    <property type="entry name" value="TransReg_Diox_bact_type"/>
</dbReference>
<reference evidence="3" key="1">
    <citation type="submission" date="2021-01" db="EMBL/GenBank/DDBJ databases">
        <title>Genomic Encyclopedia of Type Strains, Phase IV (KMG-IV): sequencing the most valuable type-strain genomes for metagenomic binning, comparative biology and taxonomic classification.</title>
        <authorList>
            <person name="Goeker M."/>
        </authorList>
    </citation>
    <scope>NUCLEOTIDE SEQUENCE</scope>
    <source>
        <strain evidence="3">DSM 21943</strain>
    </source>
</reference>
<keyword evidence="1" id="KW-0238">DNA-binding</keyword>
<dbReference type="PANTHER" id="PTHR46797">
    <property type="entry name" value="HTH-TYPE TRANSCRIPTIONAL REGULATOR"/>
    <property type="match status" value="1"/>
</dbReference>
<sequence length="405" mass="47554">MESLGSRIRALRKQQGKTLADLAGERLTKGMLSLIENDKAQPSMESLHYIAETLGVEKSELLEEVSIRQLRELLDIGRQAYDEEKYELVEELLQPIIRQNMPLAYESAQLIELYGLTLYSQKNSEWERYMIEAEDRFLQMNQFNEGFRLVLERVSFHTAHYQFDEAIKLLEAKKQFYQSQRFELELMNELRSNYLEIGLLFLTENIQAGKELLQKTIAYSTEKQLFYKMDEYYRVAVMFSTPTDNRTDIMYYVEKHGQLAQLLDSNQLHALTHLLRGFVMSQFDRDYELAIKELETGITYLNESYSLNFFHTEIGACYYKLERYEQALEVLPDLEFVLGGFHGLDISHIYAADAYIARSHLALNHLEKAKFHAIRVKERFDALQYPEKTMKAFVLETYSLICKES</sequence>
<dbReference type="SUPFAM" id="SSF48452">
    <property type="entry name" value="TPR-like"/>
    <property type="match status" value="1"/>
</dbReference>